<dbReference type="Pfam" id="PF11145">
    <property type="entry name" value="DUF2921"/>
    <property type="match status" value="1"/>
</dbReference>
<comment type="caution">
    <text evidence="18">The sequence shown here is derived from an EMBL/GenBank/DDBJ whole genome shotgun (WGS) entry which is preliminary data.</text>
</comment>
<protein>
    <recommendedName>
        <fullName evidence="4">RING-type E3 ubiquitin transferase</fullName>
        <ecNumber evidence="4">2.3.2.27</ecNumber>
    </recommendedName>
</protein>
<organism evidence="18 19">
    <name type="scientific">Triparma retinervis</name>
    <dbReference type="NCBI Taxonomy" id="2557542"/>
    <lineage>
        <taxon>Eukaryota</taxon>
        <taxon>Sar</taxon>
        <taxon>Stramenopiles</taxon>
        <taxon>Ochrophyta</taxon>
        <taxon>Bolidophyceae</taxon>
        <taxon>Parmales</taxon>
        <taxon>Triparmaceae</taxon>
        <taxon>Triparma</taxon>
    </lineage>
</organism>
<dbReference type="OrthoDB" id="9984778at2759"/>
<comment type="pathway">
    <text evidence="3">Protein modification; protein ubiquitination.</text>
</comment>
<keyword evidence="7" id="KW-0479">Metal-binding</keyword>
<gene>
    <name evidence="18" type="ORF">TrRE_jg6011</name>
</gene>
<keyword evidence="19" id="KW-1185">Reference proteome</keyword>
<evidence type="ECO:0000256" key="3">
    <source>
        <dbReference type="ARBA" id="ARBA00004906"/>
    </source>
</evidence>
<proteinExistence type="predicted"/>
<dbReference type="SMART" id="SM00744">
    <property type="entry name" value="RINGv"/>
    <property type="match status" value="1"/>
</dbReference>
<evidence type="ECO:0000256" key="9">
    <source>
        <dbReference type="ARBA" id="ARBA00022771"/>
    </source>
</evidence>
<keyword evidence="5" id="KW-0808">Transferase</keyword>
<feature type="compositionally biased region" description="Low complexity" evidence="15">
    <location>
        <begin position="284"/>
        <end position="304"/>
    </location>
</feature>
<dbReference type="PANTHER" id="PTHR22763">
    <property type="entry name" value="RING ZINC FINGER PROTEIN"/>
    <property type="match status" value="1"/>
</dbReference>
<dbReference type="Pfam" id="PF13639">
    <property type="entry name" value="zf-RING_2"/>
    <property type="match status" value="1"/>
</dbReference>
<evidence type="ECO:0000256" key="6">
    <source>
        <dbReference type="ARBA" id="ARBA00022692"/>
    </source>
</evidence>
<dbReference type="InterPro" id="IPR050731">
    <property type="entry name" value="HRD1_E3_ubiq-ligases"/>
</dbReference>
<evidence type="ECO:0000256" key="4">
    <source>
        <dbReference type="ARBA" id="ARBA00012483"/>
    </source>
</evidence>
<evidence type="ECO:0000256" key="2">
    <source>
        <dbReference type="ARBA" id="ARBA00004127"/>
    </source>
</evidence>
<evidence type="ECO:0000256" key="5">
    <source>
        <dbReference type="ARBA" id="ARBA00022679"/>
    </source>
</evidence>
<dbReference type="GO" id="GO:0061630">
    <property type="term" value="F:ubiquitin protein ligase activity"/>
    <property type="evidence" value="ECO:0007669"/>
    <property type="project" value="UniProtKB-EC"/>
</dbReference>
<keyword evidence="9 14" id="KW-0863">Zinc-finger</keyword>
<dbReference type="EMBL" id="BRXZ01001152">
    <property type="protein sequence ID" value="GMH63799.1"/>
    <property type="molecule type" value="Genomic_DNA"/>
</dbReference>
<keyword evidence="13 16" id="KW-0472">Membrane</keyword>
<feature type="transmembrane region" description="Helical" evidence="16">
    <location>
        <begin position="140"/>
        <end position="159"/>
    </location>
</feature>
<dbReference type="GO" id="GO:0008270">
    <property type="term" value="F:zinc ion binding"/>
    <property type="evidence" value="ECO:0007669"/>
    <property type="project" value="UniProtKB-KW"/>
</dbReference>
<comment type="catalytic activity">
    <reaction evidence="1">
        <text>S-ubiquitinyl-[E2 ubiquitin-conjugating enzyme]-L-cysteine + [acceptor protein]-L-lysine = [E2 ubiquitin-conjugating enzyme]-L-cysteine + N(6)-ubiquitinyl-[acceptor protein]-L-lysine.</text>
        <dbReference type="EC" id="2.3.2.27"/>
    </reaction>
</comment>
<dbReference type="PROSITE" id="PS50089">
    <property type="entry name" value="ZF_RING_2"/>
    <property type="match status" value="1"/>
</dbReference>
<evidence type="ECO:0000259" key="17">
    <source>
        <dbReference type="PROSITE" id="PS50089"/>
    </source>
</evidence>
<feature type="region of interest" description="Disordered" evidence="15">
    <location>
        <begin position="281"/>
        <end position="304"/>
    </location>
</feature>
<evidence type="ECO:0000256" key="13">
    <source>
        <dbReference type="ARBA" id="ARBA00023136"/>
    </source>
</evidence>
<dbReference type="SMART" id="SM00184">
    <property type="entry name" value="RING"/>
    <property type="match status" value="1"/>
</dbReference>
<dbReference type="AlphaFoldDB" id="A0A9W7E0T2"/>
<accession>A0A9W7E0T2</accession>
<evidence type="ECO:0000256" key="12">
    <source>
        <dbReference type="ARBA" id="ARBA00022989"/>
    </source>
</evidence>
<evidence type="ECO:0000313" key="19">
    <source>
        <dbReference type="Proteomes" id="UP001165082"/>
    </source>
</evidence>
<dbReference type="SUPFAM" id="SSF57850">
    <property type="entry name" value="RING/U-box"/>
    <property type="match status" value="1"/>
</dbReference>
<dbReference type="InterPro" id="IPR013083">
    <property type="entry name" value="Znf_RING/FYVE/PHD"/>
</dbReference>
<comment type="subcellular location">
    <subcellularLocation>
        <location evidence="2">Endomembrane system</location>
        <topology evidence="2">Multi-pass membrane protein</topology>
    </subcellularLocation>
</comment>
<keyword evidence="11" id="KW-0862">Zinc</keyword>
<dbReference type="EC" id="2.3.2.27" evidence="4"/>
<feature type="transmembrane region" description="Helical" evidence="16">
    <location>
        <begin position="96"/>
        <end position="119"/>
    </location>
</feature>
<feature type="transmembrane region" description="Helical" evidence="16">
    <location>
        <begin position="165"/>
        <end position="184"/>
    </location>
</feature>
<keyword evidence="8" id="KW-0732">Signal</keyword>
<dbReference type="GO" id="GO:0043161">
    <property type="term" value="P:proteasome-mediated ubiquitin-dependent protein catabolic process"/>
    <property type="evidence" value="ECO:0007669"/>
    <property type="project" value="TreeGrafter"/>
</dbReference>
<evidence type="ECO:0000313" key="18">
    <source>
        <dbReference type="EMBL" id="GMH63799.1"/>
    </source>
</evidence>
<evidence type="ECO:0000256" key="1">
    <source>
        <dbReference type="ARBA" id="ARBA00000900"/>
    </source>
</evidence>
<dbReference type="Proteomes" id="UP001165082">
    <property type="component" value="Unassembled WGS sequence"/>
</dbReference>
<feature type="transmembrane region" description="Helical" evidence="16">
    <location>
        <begin position="228"/>
        <end position="248"/>
    </location>
</feature>
<dbReference type="InterPro" id="IPR021319">
    <property type="entry name" value="DUF2921"/>
</dbReference>
<evidence type="ECO:0000256" key="7">
    <source>
        <dbReference type="ARBA" id="ARBA00022723"/>
    </source>
</evidence>
<evidence type="ECO:0000256" key="14">
    <source>
        <dbReference type="PROSITE-ProRule" id="PRU00175"/>
    </source>
</evidence>
<keyword evidence="6 16" id="KW-0812">Transmembrane</keyword>
<sequence>MGLTGSVSSLACPLNFNVTASAIRIDWEAATGKAVNYSVWQTLSCLAQIVLLLRQLHHTQSTSVAARVSVLTVGTQAVIDSLSTIFHISLCVFIQSLFTAFLSIVFFKLLIFAVIELKYMAIIMGARDPNMSINDSRRQVTLLHARFYAAFFAAMFLLYTTASNSLFVLLLYSFWVPQIILNVITEARRPLHLHYIVGMSLTRIMLPLYLFGYSNNFVAVAFPGFKANHGLCAALVLWVGGQAAVLVLQMKWGTRFFIPAKFLPPKFDYSRPLPPALLAQANDSGGSVKSSSSSSSSSATSGGVDSDIEMGTIHSRAPTIAQINPGPNPAVQDGSAQGTLDCVICYCPIDPSDRKSYMLAPCEHIFHKDCLVQWMDVKMECPTCRGDLPAI</sequence>
<evidence type="ECO:0000256" key="16">
    <source>
        <dbReference type="SAM" id="Phobius"/>
    </source>
</evidence>
<name>A0A9W7E0T2_9STRA</name>
<dbReference type="InterPro" id="IPR011016">
    <property type="entry name" value="Znf_RING-CH"/>
</dbReference>
<evidence type="ECO:0000256" key="10">
    <source>
        <dbReference type="ARBA" id="ARBA00022786"/>
    </source>
</evidence>
<evidence type="ECO:0000256" key="11">
    <source>
        <dbReference type="ARBA" id="ARBA00022833"/>
    </source>
</evidence>
<feature type="non-terminal residue" evidence="18">
    <location>
        <position position="391"/>
    </location>
</feature>
<dbReference type="PANTHER" id="PTHR22763:SF162">
    <property type="entry name" value="TRANSMEMBRANE E3 UBIQUITIN-PROTEIN LIGASE 1"/>
    <property type="match status" value="1"/>
</dbReference>
<feature type="domain" description="RING-type" evidence="17">
    <location>
        <begin position="342"/>
        <end position="385"/>
    </location>
</feature>
<evidence type="ECO:0000256" key="15">
    <source>
        <dbReference type="SAM" id="MobiDB-lite"/>
    </source>
</evidence>
<keyword evidence="10" id="KW-0833">Ubl conjugation pathway</keyword>
<evidence type="ECO:0000256" key="8">
    <source>
        <dbReference type="ARBA" id="ARBA00022729"/>
    </source>
</evidence>
<reference evidence="18" key="1">
    <citation type="submission" date="2022-07" db="EMBL/GenBank/DDBJ databases">
        <title>Genome analysis of Parmales, a sister group of diatoms, reveals the evolutionary specialization of diatoms from phago-mixotrophs to photoautotrophs.</title>
        <authorList>
            <person name="Ban H."/>
            <person name="Sato S."/>
            <person name="Yoshikawa S."/>
            <person name="Kazumasa Y."/>
            <person name="Nakamura Y."/>
            <person name="Ichinomiya M."/>
            <person name="Saitoh K."/>
            <person name="Sato N."/>
            <person name="Blanc-Mathieu R."/>
            <person name="Endo H."/>
            <person name="Kuwata A."/>
            <person name="Ogata H."/>
        </authorList>
    </citation>
    <scope>NUCLEOTIDE SEQUENCE</scope>
</reference>
<keyword evidence="12 16" id="KW-1133">Transmembrane helix</keyword>
<dbReference type="GO" id="GO:0012505">
    <property type="term" value="C:endomembrane system"/>
    <property type="evidence" value="ECO:0007669"/>
    <property type="project" value="UniProtKB-SubCell"/>
</dbReference>
<dbReference type="InterPro" id="IPR001841">
    <property type="entry name" value="Znf_RING"/>
</dbReference>
<dbReference type="Gene3D" id="3.30.40.10">
    <property type="entry name" value="Zinc/RING finger domain, C3HC4 (zinc finger)"/>
    <property type="match status" value="1"/>
</dbReference>